<evidence type="ECO:0000256" key="1">
    <source>
        <dbReference type="ARBA" id="ARBA00004141"/>
    </source>
</evidence>
<keyword evidence="5 6" id="KW-0472">Membrane</keyword>
<accession>A0A1H3W0V0</accession>
<dbReference type="OrthoDB" id="5800821at2"/>
<protein>
    <submittedName>
        <fullName evidence="7">MFS transporter, BCD family, chlorophyll transporter</fullName>
    </submittedName>
</protein>
<evidence type="ECO:0000256" key="4">
    <source>
        <dbReference type="ARBA" id="ARBA00022989"/>
    </source>
</evidence>
<feature type="transmembrane region" description="Helical" evidence="6">
    <location>
        <begin position="77"/>
        <end position="98"/>
    </location>
</feature>
<sequence length="449" mass="45445">MGALRPLSWAGIFRLGLAQVGLGAVVVLTTSTLNRLMVVELALPAMLPGLLVGLHYAMGMLRPRWGHGSDRGRRTPWILGGMAALATGGFLAACATVLMETAFWPGVALATFAFTLIGGGVGAAGTAVLALLATRCAPERRAPAATIVWLMMIVGLGATAGISGAFLDPYSPARLVTVAGCVALAAMTLATLGVIGMERGAAPSAEAAQTPFMDVLRETLAEPAARRFTVFVFVSMLAFSAQDLILEPFAGHVFGFTVGESTTLAAKQQSGIFFGMVLTAVAASAAGRRLLGEAAGRLSFWIVAGCLGSGLALAGLVAGAFTPGWPLAVNVFALGFMNGMFAVAAIASMMALAGATGAGREGARMGLWGASQAIAFGLGGLLGATLVDIARALVGEPSLAYAAVFALEATLFMVAAWLGASVGVERAGAPRGRADYRNDAPAAALVAGE</sequence>
<dbReference type="Gene3D" id="1.20.1250.20">
    <property type="entry name" value="MFS general substrate transporter like domains"/>
    <property type="match status" value="1"/>
</dbReference>
<evidence type="ECO:0000313" key="8">
    <source>
        <dbReference type="Proteomes" id="UP000198703"/>
    </source>
</evidence>
<feature type="transmembrane region" description="Helical" evidence="6">
    <location>
        <begin position="104"/>
        <end position="132"/>
    </location>
</feature>
<dbReference type="InterPro" id="IPR004896">
    <property type="entry name" value="PucC-rel"/>
</dbReference>
<keyword evidence="3 6" id="KW-0812">Transmembrane</keyword>
<dbReference type="InterPro" id="IPR036259">
    <property type="entry name" value="MFS_trans_sf"/>
</dbReference>
<dbReference type="Proteomes" id="UP000198703">
    <property type="component" value="Unassembled WGS sequence"/>
</dbReference>
<dbReference type="STRING" id="89524.SAMN05444370_101418"/>
<dbReference type="AlphaFoldDB" id="A0A1H3W0V0"/>
<gene>
    <name evidence="7" type="ORF">SAMN05444370_101418</name>
</gene>
<feature type="transmembrane region" description="Helical" evidence="6">
    <location>
        <begin position="12"/>
        <end position="30"/>
    </location>
</feature>
<feature type="transmembrane region" description="Helical" evidence="6">
    <location>
        <begin position="327"/>
        <end position="353"/>
    </location>
</feature>
<feature type="transmembrane region" description="Helical" evidence="6">
    <location>
        <begin position="36"/>
        <end position="57"/>
    </location>
</feature>
<dbReference type="RefSeq" id="WP_093247874.1">
    <property type="nucleotide sequence ID" value="NZ_FNQM01000001.1"/>
</dbReference>
<feature type="transmembrane region" description="Helical" evidence="6">
    <location>
        <begin position="365"/>
        <end position="387"/>
    </location>
</feature>
<comment type="subcellular location">
    <subcellularLocation>
        <location evidence="1">Membrane</location>
        <topology evidence="1">Multi-pass membrane protein</topology>
    </subcellularLocation>
</comment>
<evidence type="ECO:0000313" key="7">
    <source>
        <dbReference type="EMBL" id="SDZ80064.1"/>
    </source>
</evidence>
<feature type="transmembrane region" description="Helical" evidence="6">
    <location>
        <begin position="270"/>
        <end position="291"/>
    </location>
</feature>
<dbReference type="EMBL" id="FNQM01000001">
    <property type="protein sequence ID" value="SDZ80064.1"/>
    <property type="molecule type" value="Genomic_DNA"/>
</dbReference>
<dbReference type="GO" id="GO:0016020">
    <property type="term" value="C:membrane"/>
    <property type="evidence" value="ECO:0007669"/>
    <property type="project" value="UniProtKB-SubCell"/>
</dbReference>
<feature type="transmembrane region" description="Helical" evidence="6">
    <location>
        <begin position="144"/>
        <end position="167"/>
    </location>
</feature>
<keyword evidence="4 6" id="KW-1133">Transmembrane helix</keyword>
<dbReference type="InterPro" id="IPR026036">
    <property type="entry name" value="PucC"/>
</dbReference>
<dbReference type="PIRSF" id="PIRSF016565">
    <property type="entry name" value="PucC"/>
    <property type="match status" value="1"/>
</dbReference>
<keyword evidence="8" id="KW-1185">Reference proteome</keyword>
<evidence type="ECO:0000256" key="3">
    <source>
        <dbReference type="ARBA" id="ARBA00022692"/>
    </source>
</evidence>
<feature type="transmembrane region" description="Helical" evidence="6">
    <location>
        <begin position="173"/>
        <end position="195"/>
    </location>
</feature>
<name>A0A1H3W0V0_9RHOB</name>
<dbReference type="PANTHER" id="PTHR23538:SF1">
    <property type="entry name" value="44.5 KD BACTERIOCHLOROPHYLL SYNTHASE SUBUNIT"/>
    <property type="match status" value="1"/>
</dbReference>
<evidence type="ECO:0000256" key="6">
    <source>
        <dbReference type="SAM" id="Phobius"/>
    </source>
</evidence>
<proteinExistence type="inferred from homology"/>
<evidence type="ECO:0000256" key="5">
    <source>
        <dbReference type="ARBA" id="ARBA00023136"/>
    </source>
</evidence>
<dbReference type="CDD" id="cd06176">
    <property type="entry name" value="MFS_BCD_PucC-like"/>
    <property type="match status" value="1"/>
</dbReference>
<comment type="similarity">
    <text evidence="2">Belongs to the PucC family.</text>
</comment>
<dbReference type="Pfam" id="PF03209">
    <property type="entry name" value="PUCC"/>
    <property type="match status" value="1"/>
</dbReference>
<feature type="transmembrane region" description="Helical" evidence="6">
    <location>
        <begin position="228"/>
        <end position="250"/>
    </location>
</feature>
<organism evidence="7 8">
    <name type="scientific">Rubrimonas cliftonensis</name>
    <dbReference type="NCBI Taxonomy" id="89524"/>
    <lineage>
        <taxon>Bacteria</taxon>
        <taxon>Pseudomonadati</taxon>
        <taxon>Pseudomonadota</taxon>
        <taxon>Alphaproteobacteria</taxon>
        <taxon>Rhodobacterales</taxon>
        <taxon>Paracoccaceae</taxon>
        <taxon>Rubrimonas</taxon>
    </lineage>
</organism>
<reference evidence="7 8" key="1">
    <citation type="submission" date="2016-10" db="EMBL/GenBank/DDBJ databases">
        <authorList>
            <person name="de Groot N.N."/>
        </authorList>
    </citation>
    <scope>NUCLEOTIDE SEQUENCE [LARGE SCALE GENOMIC DNA]</scope>
    <source>
        <strain evidence="7 8">DSM 15345</strain>
    </source>
</reference>
<feature type="transmembrane region" description="Helical" evidence="6">
    <location>
        <begin position="298"/>
        <end position="321"/>
    </location>
</feature>
<dbReference type="PANTHER" id="PTHR23538">
    <property type="entry name" value="44.5 KD BACTERIOCHLOROPHYLL SYNTHASE SUBUNIT"/>
    <property type="match status" value="1"/>
</dbReference>
<feature type="transmembrane region" description="Helical" evidence="6">
    <location>
        <begin position="399"/>
        <end position="424"/>
    </location>
</feature>
<evidence type="ECO:0000256" key="2">
    <source>
        <dbReference type="ARBA" id="ARBA00008412"/>
    </source>
</evidence>
<dbReference type="SUPFAM" id="SSF103473">
    <property type="entry name" value="MFS general substrate transporter"/>
    <property type="match status" value="1"/>
</dbReference>